<sequence length="50" mass="5864">MPWMVESNVLKTQLTSAYMSWCYWNLVYIQRPIYTETAPYGHFGNPSSNS</sequence>
<reference evidence="1 2" key="1">
    <citation type="submission" date="2017-11" db="EMBL/GenBank/DDBJ databases">
        <title>De novo assembly and phasing of dikaryotic genomes from two isolates of Puccinia coronata f. sp. avenae, the causal agent of oat crown rust.</title>
        <authorList>
            <person name="Miller M.E."/>
            <person name="Zhang Y."/>
            <person name="Omidvar V."/>
            <person name="Sperschneider J."/>
            <person name="Schwessinger B."/>
            <person name="Raley C."/>
            <person name="Palmer J.M."/>
            <person name="Garnica D."/>
            <person name="Upadhyaya N."/>
            <person name="Rathjen J."/>
            <person name="Taylor J.M."/>
            <person name="Park R.F."/>
            <person name="Dodds P.N."/>
            <person name="Hirsch C.D."/>
            <person name="Kianian S.F."/>
            <person name="Figueroa M."/>
        </authorList>
    </citation>
    <scope>NUCLEOTIDE SEQUENCE [LARGE SCALE GENOMIC DNA]</scope>
    <source>
        <strain evidence="1">12SD80</strain>
    </source>
</reference>
<gene>
    <name evidence="1" type="ORF">PCASD_09758</name>
</gene>
<protein>
    <submittedName>
        <fullName evidence="1">Uncharacterized protein</fullName>
    </submittedName>
</protein>
<proteinExistence type="predicted"/>
<name>A0A2N5U476_9BASI</name>
<dbReference type="EMBL" id="PGCI01000240">
    <property type="protein sequence ID" value="PLW32555.1"/>
    <property type="molecule type" value="Genomic_DNA"/>
</dbReference>
<dbReference type="AlphaFoldDB" id="A0A2N5U476"/>
<evidence type="ECO:0000313" key="2">
    <source>
        <dbReference type="Proteomes" id="UP000235392"/>
    </source>
</evidence>
<organism evidence="1 2">
    <name type="scientific">Puccinia coronata f. sp. avenae</name>
    <dbReference type="NCBI Taxonomy" id="200324"/>
    <lineage>
        <taxon>Eukaryota</taxon>
        <taxon>Fungi</taxon>
        <taxon>Dikarya</taxon>
        <taxon>Basidiomycota</taxon>
        <taxon>Pucciniomycotina</taxon>
        <taxon>Pucciniomycetes</taxon>
        <taxon>Pucciniales</taxon>
        <taxon>Pucciniaceae</taxon>
        <taxon>Puccinia</taxon>
    </lineage>
</organism>
<dbReference type="Proteomes" id="UP000235392">
    <property type="component" value="Unassembled WGS sequence"/>
</dbReference>
<evidence type="ECO:0000313" key="1">
    <source>
        <dbReference type="EMBL" id="PLW32555.1"/>
    </source>
</evidence>
<comment type="caution">
    <text evidence="1">The sequence shown here is derived from an EMBL/GenBank/DDBJ whole genome shotgun (WGS) entry which is preliminary data.</text>
</comment>
<accession>A0A2N5U476</accession>